<gene>
    <name evidence="1" type="ORF">ANN_04044</name>
</gene>
<evidence type="ECO:0000313" key="1">
    <source>
        <dbReference type="EMBL" id="KAJ4442458.1"/>
    </source>
</evidence>
<dbReference type="PANTHER" id="PTHR10773:SF19">
    <property type="match status" value="1"/>
</dbReference>
<dbReference type="EMBL" id="JAJSOF020000013">
    <property type="protein sequence ID" value="KAJ4442458.1"/>
    <property type="molecule type" value="Genomic_DNA"/>
</dbReference>
<dbReference type="PANTHER" id="PTHR10773">
    <property type="entry name" value="DNA-DIRECTED RNA POLYMERASES I, II, AND III SUBUNIT RPABC2"/>
    <property type="match status" value="1"/>
</dbReference>
<comment type="caution">
    <text evidence="1">The sequence shown here is derived from an EMBL/GenBank/DDBJ whole genome shotgun (WGS) entry which is preliminary data.</text>
</comment>
<dbReference type="Proteomes" id="UP001148838">
    <property type="component" value="Unassembled WGS sequence"/>
</dbReference>
<evidence type="ECO:0000313" key="2">
    <source>
        <dbReference type="Proteomes" id="UP001148838"/>
    </source>
</evidence>
<proteinExistence type="predicted"/>
<name>A0ABQ8T926_PERAM</name>
<reference evidence="1 2" key="1">
    <citation type="journal article" date="2022" name="Allergy">
        <title>Genome assembly and annotation of Periplaneta americana reveal a comprehensive cockroach allergen profile.</title>
        <authorList>
            <person name="Wang L."/>
            <person name="Xiong Q."/>
            <person name="Saelim N."/>
            <person name="Wang L."/>
            <person name="Nong W."/>
            <person name="Wan A.T."/>
            <person name="Shi M."/>
            <person name="Liu X."/>
            <person name="Cao Q."/>
            <person name="Hui J.H.L."/>
            <person name="Sookrung N."/>
            <person name="Leung T.F."/>
            <person name="Tungtrongchitr A."/>
            <person name="Tsui S.K.W."/>
        </authorList>
    </citation>
    <scope>NUCLEOTIDE SEQUENCE [LARGE SCALE GENOMIC DNA]</scope>
    <source>
        <strain evidence="1">PWHHKU_190912</strain>
    </source>
</reference>
<organism evidence="1 2">
    <name type="scientific">Periplaneta americana</name>
    <name type="common">American cockroach</name>
    <name type="synonym">Blatta americana</name>
    <dbReference type="NCBI Taxonomy" id="6978"/>
    <lineage>
        <taxon>Eukaryota</taxon>
        <taxon>Metazoa</taxon>
        <taxon>Ecdysozoa</taxon>
        <taxon>Arthropoda</taxon>
        <taxon>Hexapoda</taxon>
        <taxon>Insecta</taxon>
        <taxon>Pterygota</taxon>
        <taxon>Neoptera</taxon>
        <taxon>Polyneoptera</taxon>
        <taxon>Dictyoptera</taxon>
        <taxon>Blattodea</taxon>
        <taxon>Blattoidea</taxon>
        <taxon>Blattidae</taxon>
        <taxon>Blattinae</taxon>
        <taxon>Periplaneta</taxon>
    </lineage>
</organism>
<accession>A0ABQ8T926</accession>
<sequence>MLSTVCSRSLTSVSLVPRRINVIKAGNIKEEEWKTHNGKKELARKEKYKDKENGQKNVRIVYTMDLQAVKMAPFVQTSSMYYKTKLAVHNLTMYNLATQEVVCYWFDETESDLVASTVATCVVDTLTKQLKDHLLPVIPYSDGCNYQNRNVVMANALLKLVSNTGVTITQNFFWKKVLRKWNAIPSIVL</sequence>
<keyword evidence="2" id="KW-1185">Reference proteome</keyword>
<protein>
    <submittedName>
        <fullName evidence="1">Uncharacterized protein</fullName>
    </submittedName>
</protein>